<dbReference type="AlphaFoldDB" id="A0A2L2T764"/>
<organism evidence="2 3">
    <name type="scientific">Fusarium venenatum</name>
    <dbReference type="NCBI Taxonomy" id="56646"/>
    <lineage>
        <taxon>Eukaryota</taxon>
        <taxon>Fungi</taxon>
        <taxon>Dikarya</taxon>
        <taxon>Ascomycota</taxon>
        <taxon>Pezizomycotina</taxon>
        <taxon>Sordariomycetes</taxon>
        <taxon>Hypocreomycetidae</taxon>
        <taxon>Hypocreales</taxon>
        <taxon>Nectriaceae</taxon>
        <taxon>Fusarium</taxon>
    </lineage>
</organism>
<evidence type="ECO:0000313" key="2">
    <source>
        <dbReference type="EMBL" id="CEI59967.1"/>
    </source>
</evidence>
<feature type="chain" id="PRO_5014740096" evidence="1">
    <location>
        <begin position="22"/>
        <end position="163"/>
    </location>
</feature>
<keyword evidence="3" id="KW-1185">Reference proteome</keyword>
<accession>A0A2L2T764</accession>
<dbReference type="Proteomes" id="UP000245910">
    <property type="component" value="Chromosome II"/>
</dbReference>
<dbReference type="EMBL" id="LN649230">
    <property type="protein sequence ID" value="CEI59967.1"/>
    <property type="molecule type" value="Genomic_DNA"/>
</dbReference>
<evidence type="ECO:0000256" key="1">
    <source>
        <dbReference type="SAM" id="SignalP"/>
    </source>
</evidence>
<keyword evidence="1" id="KW-0732">Signal</keyword>
<proteinExistence type="predicted"/>
<evidence type="ECO:0000313" key="3">
    <source>
        <dbReference type="Proteomes" id="UP000245910"/>
    </source>
</evidence>
<sequence length="163" mass="18476">MQFNFILSTVLSLTAATTVNAARKANEFSSGNCAQGTASYEHHGNHNVHVTMDDTSNSVYLGDGPWYYYSGKSKNGGVCTGDLIGSWQNDAKHPCVNLNWRSEGDSRRINYIINFDANVVKIKYAPTLNRCLLLRHQIPTIIVNPRHYFPNPEISWYYRRSEE</sequence>
<feature type="signal peptide" evidence="1">
    <location>
        <begin position="1"/>
        <end position="21"/>
    </location>
</feature>
<protein>
    <submittedName>
        <fullName evidence="2">Uncharacterized protein</fullName>
    </submittedName>
</protein>
<name>A0A2L2T764_9HYPO</name>
<reference evidence="3" key="1">
    <citation type="submission" date="2014-10" db="EMBL/GenBank/DDBJ databases">
        <authorList>
            <person name="King R."/>
        </authorList>
    </citation>
    <scope>NUCLEOTIDE SEQUENCE [LARGE SCALE GENOMIC DNA]</scope>
    <source>
        <strain evidence="3">A3/5</strain>
    </source>
</reference>